<keyword evidence="2" id="KW-0472">Membrane</keyword>
<keyword evidence="4" id="KW-1185">Reference proteome</keyword>
<feature type="coiled-coil region" evidence="1">
    <location>
        <begin position="44"/>
        <end position="71"/>
    </location>
</feature>
<gene>
    <name evidence="3" type="ORF">DPRO_0153</name>
</gene>
<accession>A0A2C8F3T6</accession>
<sequence length="77" mass="9016">MLDANTLYLLLIMLAFICIAIVLVHYHKSTDEIQRKKSEVSNYSYQLQRKIDAVENEIVDLRLKIDELDTEIGEYRG</sequence>
<keyword evidence="2" id="KW-1133">Transmembrane helix</keyword>
<evidence type="ECO:0000313" key="3">
    <source>
        <dbReference type="EMBL" id="SOB57032.1"/>
    </source>
</evidence>
<evidence type="ECO:0000256" key="1">
    <source>
        <dbReference type="SAM" id="Coils"/>
    </source>
</evidence>
<dbReference type="EMBL" id="LT907975">
    <property type="protein sequence ID" value="SOB57032.1"/>
    <property type="molecule type" value="Genomic_DNA"/>
</dbReference>
<name>A0A2C8F3T6_9BACT</name>
<dbReference type="KEGG" id="pprf:DPRO_0153"/>
<organism evidence="3 4">
    <name type="scientific">Pseudodesulfovibrio profundus</name>
    <dbReference type="NCBI Taxonomy" id="57320"/>
    <lineage>
        <taxon>Bacteria</taxon>
        <taxon>Pseudomonadati</taxon>
        <taxon>Thermodesulfobacteriota</taxon>
        <taxon>Desulfovibrionia</taxon>
        <taxon>Desulfovibrionales</taxon>
        <taxon>Desulfovibrionaceae</taxon>
    </lineage>
</organism>
<keyword evidence="1" id="KW-0175">Coiled coil</keyword>
<dbReference type="AlphaFoldDB" id="A0A2C8F3T6"/>
<feature type="transmembrane region" description="Helical" evidence="2">
    <location>
        <begin position="6"/>
        <end position="26"/>
    </location>
</feature>
<dbReference type="Proteomes" id="UP000219215">
    <property type="component" value="Chromosome DPRO"/>
</dbReference>
<evidence type="ECO:0000256" key="2">
    <source>
        <dbReference type="SAM" id="Phobius"/>
    </source>
</evidence>
<evidence type="ECO:0000313" key="4">
    <source>
        <dbReference type="Proteomes" id="UP000219215"/>
    </source>
</evidence>
<protein>
    <submittedName>
        <fullName evidence="3">Uncharacterized protein</fullName>
    </submittedName>
</protein>
<keyword evidence="2" id="KW-0812">Transmembrane</keyword>
<reference evidence="4" key="1">
    <citation type="submission" date="2017-09" db="EMBL/GenBank/DDBJ databases">
        <authorList>
            <person name="Regsiter A."/>
            <person name="William W."/>
        </authorList>
    </citation>
    <scope>NUCLEOTIDE SEQUENCE [LARGE SCALE GENOMIC DNA]</scope>
    <source>
        <strain evidence="4">500-1</strain>
    </source>
</reference>
<proteinExistence type="predicted"/>